<dbReference type="Proteomes" id="UP001153076">
    <property type="component" value="Unassembled WGS sequence"/>
</dbReference>
<dbReference type="PANTHER" id="PTHR33710">
    <property type="entry name" value="BNAC02G09200D PROTEIN"/>
    <property type="match status" value="1"/>
</dbReference>
<protein>
    <recommendedName>
        <fullName evidence="3">Endonuclease/exonuclease/phosphatase domain-containing protein</fullName>
    </recommendedName>
</protein>
<reference evidence="1" key="1">
    <citation type="submission" date="2022-04" db="EMBL/GenBank/DDBJ databases">
        <title>Carnegiea gigantea Genome sequencing and assembly v2.</title>
        <authorList>
            <person name="Copetti D."/>
            <person name="Sanderson M.J."/>
            <person name="Burquez A."/>
            <person name="Wojciechowski M.F."/>
        </authorList>
    </citation>
    <scope>NUCLEOTIDE SEQUENCE</scope>
    <source>
        <strain evidence="1">SGP5-SGP5p</strain>
        <tissue evidence="1">Aerial part</tissue>
    </source>
</reference>
<comment type="caution">
    <text evidence="1">The sequence shown here is derived from an EMBL/GenBank/DDBJ whole genome shotgun (WGS) entry which is preliminary data.</text>
</comment>
<dbReference type="PANTHER" id="PTHR33710:SF71">
    <property type="entry name" value="ENDONUCLEASE_EXONUCLEASE_PHOSPHATASE DOMAIN-CONTAINING PROTEIN"/>
    <property type="match status" value="1"/>
</dbReference>
<evidence type="ECO:0008006" key="3">
    <source>
        <dbReference type="Google" id="ProtNLM"/>
    </source>
</evidence>
<keyword evidence="2" id="KW-1185">Reference proteome</keyword>
<name>A0A9Q1L023_9CARY</name>
<accession>A0A9Q1L023</accession>
<evidence type="ECO:0000313" key="2">
    <source>
        <dbReference type="Proteomes" id="UP001153076"/>
    </source>
</evidence>
<evidence type="ECO:0000313" key="1">
    <source>
        <dbReference type="EMBL" id="KAJ8452678.1"/>
    </source>
</evidence>
<proteinExistence type="predicted"/>
<dbReference type="EMBL" id="JAKOGI010000003">
    <property type="protein sequence ID" value="KAJ8452678.1"/>
    <property type="molecule type" value="Genomic_DNA"/>
</dbReference>
<dbReference type="AlphaFoldDB" id="A0A9Q1L023"/>
<dbReference type="OrthoDB" id="1001815at2759"/>
<organism evidence="1 2">
    <name type="scientific">Carnegiea gigantea</name>
    <dbReference type="NCBI Taxonomy" id="171969"/>
    <lineage>
        <taxon>Eukaryota</taxon>
        <taxon>Viridiplantae</taxon>
        <taxon>Streptophyta</taxon>
        <taxon>Embryophyta</taxon>
        <taxon>Tracheophyta</taxon>
        <taxon>Spermatophyta</taxon>
        <taxon>Magnoliopsida</taxon>
        <taxon>eudicotyledons</taxon>
        <taxon>Gunneridae</taxon>
        <taxon>Pentapetalae</taxon>
        <taxon>Caryophyllales</taxon>
        <taxon>Cactineae</taxon>
        <taxon>Cactaceae</taxon>
        <taxon>Cactoideae</taxon>
        <taxon>Echinocereeae</taxon>
        <taxon>Carnegiea</taxon>
    </lineage>
</organism>
<sequence>MIHTVADLRGLLRSLVPKVVFLSDTKKSKSEMENILSKLGDFFGIFVDAKGRAGGLALLWNKLVTVDLPSCSLRHIDVSITVEGDAPIYRRMEGLDCYCANAERSLLFPNAFVSHIDFNISDHLPILLKCHSCIDKRSARKRQFMFENMWFTEPACEDVVTAAWSSTSHANAVDNLLSNLSKCSDELNSWNRTSFGNVSEQICDLEQRLKSQRDAPSRRQTLALIRDGRSMEEIL</sequence>
<gene>
    <name evidence="1" type="ORF">Cgig2_005014</name>
</gene>